<organism evidence="1 2">
    <name type="scientific">Prauserella flavalba</name>
    <dbReference type="NCBI Taxonomy" id="1477506"/>
    <lineage>
        <taxon>Bacteria</taxon>
        <taxon>Bacillati</taxon>
        <taxon>Actinomycetota</taxon>
        <taxon>Actinomycetes</taxon>
        <taxon>Pseudonocardiales</taxon>
        <taxon>Pseudonocardiaceae</taxon>
        <taxon>Prauserella</taxon>
    </lineage>
</organism>
<dbReference type="Gene3D" id="3.40.50.150">
    <property type="entry name" value="Vaccinia Virus protein VP39"/>
    <property type="match status" value="1"/>
</dbReference>
<evidence type="ECO:0000313" key="2">
    <source>
        <dbReference type="Proteomes" id="UP000247892"/>
    </source>
</evidence>
<evidence type="ECO:0000313" key="1">
    <source>
        <dbReference type="EMBL" id="PXY24060.1"/>
    </source>
</evidence>
<sequence length="269" mass="30017">MVTPVETTGQNGSVRPNIARIRDFWLEGSHNTPDDRKLAQAIELCAPHIPYLVRAQRSLIRRLVAYLVEQGITQFLDLGSGLPTNGHVHHVAQALNSATRVLYVDADPTLADDSRMLIDGNDNAAFLVADVREPRQIFDAPEFTRLIDLREPVAVLMIELLLHLPDEDDPAGVVAHYADVMAPGSHLALSHFCEDEQLLEGFQMFDRMMLGDRPVVNLRSPQALTGFFGDLELVDPGVVPVPMWRPESEEDADRNPEQVQMYVGVARKR</sequence>
<keyword evidence="2" id="KW-1185">Reference proteome</keyword>
<evidence type="ECO:0008006" key="3">
    <source>
        <dbReference type="Google" id="ProtNLM"/>
    </source>
</evidence>
<dbReference type="SUPFAM" id="SSF53335">
    <property type="entry name" value="S-adenosyl-L-methionine-dependent methyltransferases"/>
    <property type="match status" value="1"/>
</dbReference>
<dbReference type="InterPro" id="IPR029063">
    <property type="entry name" value="SAM-dependent_MTases_sf"/>
</dbReference>
<dbReference type="OrthoDB" id="3607322at2"/>
<dbReference type="PIRSF" id="PIRSF017393">
    <property type="entry name" value="MTase_SAV2177"/>
    <property type="match status" value="1"/>
</dbReference>
<dbReference type="Pfam" id="PF04672">
    <property type="entry name" value="Methyltransf_19"/>
    <property type="match status" value="1"/>
</dbReference>
<protein>
    <recommendedName>
        <fullName evidence="3">S-adenosyl methyltransferase</fullName>
    </recommendedName>
</protein>
<name>A0A318LDA6_9PSEU</name>
<proteinExistence type="predicted"/>
<gene>
    <name evidence="1" type="ORF">BA062_27800</name>
</gene>
<comment type="caution">
    <text evidence="1">The sequence shown here is derived from an EMBL/GenBank/DDBJ whole genome shotgun (WGS) entry which is preliminary data.</text>
</comment>
<accession>A0A318LDA6</accession>
<dbReference type="EMBL" id="MASU01000013">
    <property type="protein sequence ID" value="PXY24060.1"/>
    <property type="molecule type" value="Genomic_DNA"/>
</dbReference>
<dbReference type="Proteomes" id="UP000247892">
    <property type="component" value="Unassembled WGS sequence"/>
</dbReference>
<dbReference type="AlphaFoldDB" id="A0A318LDA6"/>
<reference evidence="1 2" key="1">
    <citation type="submission" date="2016-07" db="EMBL/GenBank/DDBJ databases">
        <title>Draft genome sequence of Prauserella sp. YIM 121212, isolated from alkaline soil.</title>
        <authorList>
            <person name="Ruckert C."/>
            <person name="Albersmeier A."/>
            <person name="Jiang C.-L."/>
            <person name="Jiang Y."/>
            <person name="Kalinowski J."/>
            <person name="Schneider O."/>
            <person name="Winkler A."/>
            <person name="Zotchev S.B."/>
        </authorList>
    </citation>
    <scope>NUCLEOTIDE SEQUENCE [LARGE SCALE GENOMIC DNA]</scope>
    <source>
        <strain evidence="1 2">YIM 121212</strain>
    </source>
</reference>
<dbReference type="InterPro" id="IPR006764">
    <property type="entry name" value="SAM_dep_MeTrfase_SAV2177_type"/>
</dbReference>